<name>A0A0N9VWX1_9GAMM</name>
<protein>
    <submittedName>
        <fullName evidence="5">TetR family transcriptional regulator</fullName>
    </submittedName>
</protein>
<reference evidence="5 6" key="1">
    <citation type="journal article" date="2015" name="Int. J. Syst. Evol. Microbiol.">
        <title>Acinetobacter equi sp. nov. isolated from horse faeces.</title>
        <authorList>
            <person name="Poppel M.T."/>
            <person name="Skiebe E."/>
            <person name="Laue M."/>
            <person name="Bergmann H."/>
            <person name="Ebersberger I."/>
            <person name="Garn T."/>
            <person name="Fruth A."/>
            <person name="Baumgardt S."/>
            <person name="Busse H.J."/>
            <person name="Wilharm G."/>
        </authorList>
    </citation>
    <scope>NUCLEOTIDE SEQUENCE [LARGE SCALE GENOMIC DNA]</scope>
    <source>
        <strain evidence="5 6">114</strain>
    </source>
</reference>
<keyword evidence="6" id="KW-1185">Reference proteome</keyword>
<dbReference type="InterPro" id="IPR001647">
    <property type="entry name" value="HTH_TetR"/>
</dbReference>
<dbReference type="RefSeq" id="WP_054581588.1">
    <property type="nucleotide sequence ID" value="NZ_CP012808.1"/>
</dbReference>
<dbReference type="Pfam" id="PF00440">
    <property type="entry name" value="TetR_N"/>
    <property type="match status" value="1"/>
</dbReference>
<evidence type="ECO:0000256" key="3">
    <source>
        <dbReference type="SAM" id="Phobius"/>
    </source>
</evidence>
<dbReference type="STRING" id="1324350.AOY20_09220"/>
<dbReference type="Gene3D" id="1.10.357.10">
    <property type="entry name" value="Tetracycline Repressor, domain 2"/>
    <property type="match status" value="1"/>
</dbReference>
<evidence type="ECO:0000313" key="5">
    <source>
        <dbReference type="EMBL" id="ALH95697.1"/>
    </source>
</evidence>
<feature type="transmembrane region" description="Helical" evidence="3">
    <location>
        <begin position="157"/>
        <end position="180"/>
    </location>
</feature>
<keyword evidence="1 2" id="KW-0238">DNA-binding</keyword>
<keyword evidence="3" id="KW-1133">Transmembrane helix</keyword>
<dbReference type="SUPFAM" id="SSF46689">
    <property type="entry name" value="Homeodomain-like"/>
    <property type="match status" value="1"/>
</dbReference>
<evidence type="ECO:0000259" key="4">
    <source>
        <dbReference type="PROSITE" id="PS50977"/>
    </source>
</evidence>
<dbReference type="PANTHER" id="PTHR43479">
    <property type="entry name" value="ACREF/ENVCD OPERON REPRESSOR-RELATED"/>
    <property type="match status" value="1"/>
</dbReference>
<proteinExistence type="predicted"/>
<dbReference type="EMBL" id="CP012808">
    <property type="protein sequence ID" value="ALH95697.1"/>
    <property type="molecule type" value="Genomic_DNA"/>
</dbReference>
<keyword evidence="3" id="KW-0812">Transmembrane</keyword>
<dbReference type="InterPro" id="IPR009057">
    <property type="entry name" value="Homeodomain-like_sf"/>
</dbReference>
<dbReference type="AlphaFoldDB" id="A0A0N9VWX1"/>
<dbReference type="PANTHER" id="PTHR43479:SF11">
    <property type="entry name" value="ACREF_ENVCD OPERON REPRESSOR-RELATED"/>
    <property type="match status" value="1"/>
</dbReference>
<dbReference type="Proteomes" id="UP000064939">
    <property type="component" value="Chromosome"/>
</dbReference>
<sequence>MDIAKRTRSLSREKTDATKKSILDAALTLFLENGFSKTTIRDISSSSNCSVGTIYRYFSRKEDIFEEIAHMMINESHMVFHAGMLANNQNVYDFLLNHFDKVIDSFSTSRREGIAQLILRESQHNPELRKIYFNVMFLPYTTELEKLISIASERKEINLMCTTFEFTLLILSPIWMAMIYNSNLSEGNIVPIKNLFNLNLYVLFNTKK</sequence>
<dbReference type="InterPro" id="IPR050624">
    <property type="entry name" value="HTH-type_Tx_Regulator"/>
</dbReference>
<dbReference type="SUPFAM" id="SSF48498">
    <property type="entry name" value="Tetracyclin repressor-like, C-terminal domain"/>
    <property type="match status" value="1"/>
</dbReference>
<dbReference type="OrthoDB" id="8535430at2"/>
<dbReference type="PROSITE" id="PS50977">
    <property type="entry name" value="HTH_TETR_2"/>
    <property type="match status" value="1"/>
</dbReference>
<organism evidence="5 6">
    <name type="scientific">Acinetobacter equi</name>
    <dbReference type="NCBI Taxonomy" id="1324350"/>
    <lineage>
        <taxon>Bacteria</taxon>
        <taxon>Pseudomonadati</taxon>
        <taxon>Pseudomonadota</taxon>
        <taxon>Gammaproteobacteria</taxon>
        <taxon>Moraxellales</taxon>
        <taxon>Moraxellaceae</taxon>
        <taxon>Acinetobacter</taxon>
    </lineage>
</organism>
<dbReference type="InterPro" id="IPR036271">
    <property type="entry name" value="Tet_transcr_reg_TetR-rel_C_sf"/>
</dbReference>
<gene>
    <name evidence="5" type="ORF">AOY20_09220</name>
</gene>
<feature type="domain" description="HTH tetR-type" evidence="4">
    <location>
        <begin position="16"/>
        <end position="76"/>
    </location>
</feature>
<keyword evidence="3" id="KW-0472">Membrane</keyword>
<accession>A0A0N9VWX1</accession>
<dbReference type="PRINTS" id="PR00455">
    <property type="entry name" value="HTHTETR"/>
</dbReference>
<evidence type="ECO:0000313" key="6">
    <source>
        <dbReference type="Proteomes" id="UP000064939"/>
    </source>
</evidence>
<dbReference type="GO" id="GO:0003677">
    <property type="term" value="F:DNA binding"/>
    <property type="evidence" value="ECO:0007669"/>
    <property type="project" value="UniProtKB-UniRule"/>
</dbReference>
<dbReference type="KEGG" id="aei:AOY20_09220"/>
<feature type="DNA-binding region" description="H-T-H motif" evidence="2">
    <location>
        <begin position="39"/>
        <end position="58"/>
    </location>
</feature>
<evidence type="ECO:0000256" key="1">
    <source>
        <dbReference type="ARBA" id="ARBA00023125"/>
    </source>
</evidence>
<evidence type="ECO:0000256" key="2">
    <source>
        <dbReference type="PROSITE-ProRule" id="PRU00335"/>
    </source>
</evidence>